<reference evidence="3" key="2">
    <citation type="submission" date="2016-11" db="EMBL/GenBank/DDBJ databases">
        <authorList>
            <person name="Jaros S."/>
            <person name="Januszkiewicz K."/>
            <person name="Wedrychowicz H."/>
        </authorList>
    </citation>
    <scope>NUCLEOTIDE SEQUENCE [LARGE SCALE GENOMIC DNA]</scope>
    <source>
        <strain evidence="3">DX253</strain>
    </source>
</reference>
<reference evidence="2 4" key="1">
    <citation type="journal article" date="2014" name="ISME J.">
        <title>Trehalose/2-sulfotrehalose biosynthesis and glycine-betaine uptake are widely spread mechanisms for osmoadaptation in the Halobacteriales.</title>
        <authorList>
            <person name="Youssef N.H."/>
            <person name="Savage-Ashlock K.N."/>
            <person name="McCully A.L."/>
            <person name="Luedtke B."/>
            <person name="Shaw E.I."/>
            <person name="Hoff W.D."/>
            <person name="Elshahed M.S."/>
        </authorList>
    </citation>
    <scope>NUCLEOTIDE SEQUENCE [LARGE SCALE GENOMIC DNA]</scope>
    <source>
        <strain evidence="2 4">DX253</strain>
    </source>
</reference>
<feature type="transmembrane region" description="Helical" evidence="1">
    <location>
        <begin position="128"/>
        <end position="154"/>
    </location>
</feature>
<dbReference type="RefSeq" id="WP_007981831.1">
    <property type="nucleotide sequence ID" value="NZ_AEMG01000019.1"/>
</dbReference>
<dbReference type="AlphaFoldDB" id="E7QX66"/>
<evidence type="ECO:0000313" key="2">
    <source>
        <dbReference type="EMBL" id="EFW90869.1"/>
    </source>
</evidence>
<gene>
    <name evidence="3" type="ORF">SAMN05444342_1085</name>
    <name evidence="2" type="ORF">ZOD2009_17023</name>
</gene>
<evidence type="ECO:0000313" key="5">
    <source>
        <dbReference type="Proteomes" id="UP000184203"/>
    </source>
</evidence>
<dbReference type="Proteomes" id="UP000003751">
    <property type="component" value="Unassembled WGS sequence"/>
</dbReference>
<feature type="transmembrane region" description="Helical" evidence="1">
    <location>
        <begin position="174"/>
        <end position="195"/>
    </location>
</feature>
<feature type="transmembrane region" description="Helical" evidence="1">
    <location>
        <begin position="81"/>
        <end position="107"/>
    </location>
</feature>
<feature type="transmembrane region" description="Helical" evidence="1">
    <location>
        <begin position="41"/>
        <end position="61"/>
    </location>
</feature>
<dbReference type="EMBL" id="AEMG01000019">
    <property type="protein sequence ID" value="EFW90869.1"/>
    <property type="molecule type" value="Genomic_DNA"/>
</dbReference>
<reference evidence="5" key="3">
    <citation type="submission" date="2016-11" db="EMBL/GenBank/DDBJ databases">
        <authorList>
            <person name="Varghese N."/>
            <person name="Submissions S."/>
        </authorList>
    </citation>
    <scope>NUCLEOTIDE SEQUENCE [LARGE SCALE GENOMIC DNA]</scope>
    <source>
        <strain evidence="5">DX253</strain>
    </source>
</reference>
<name>E7QX66_HALPU</name>
<evidence type="ECO:0000313" key="3">
    <source>
        <dbReference type="EMBL" id="SHK24459.1"/>
    </source>
</evidence>
<protein>
    <submittedName>
        <fullName evidence="2">Uncharacterized protein</fullName>
    </submittedName>
</protein>
<sequence>MTEQTDYFDDRIADAILHGSPYERLRVRRNSLFDQRISTKLAWQSVVLLALSLVGPITLGYSESVAALFPGGTPLTSSPIILMPGVLVLLLEAGAAAGHVAVAATILTNESDLSTRRMRQLLSVEEMASFYGLIGGALLLTITVAFFLLGYAGVETIQQYTTAGAQGPFDTSGTGLSVLAVSTVAFVGSVMLFTASRLLDTRMR</sequence>
<keyword evidence="1" id="KW-0472">Membrane</keyword>
<dbReference type="OrthoDB" id="161718at2157"/>
<evidence type="ECO:0000256" key="1">
    <source>
        <dbReference type="SAM" id="Phobius"/>
    </source>
</evidence>
<proteinExistence type="predicted"/>
<keyword evidence="1" id="KW-1133">Transmembrane helix</keyword>
<evidence type="ECO:0000313" key="4">
    <source>
        <dbReference type="Proteomes" id="UP000003751"/>
    </source>
</evidence>
<dbReference type="Proteomes" id="UP000184203">
    <property type="component" value="Unassembled WGS sequence"/>
</dbReference>
<dbReference type="eggNOG" id="arCOG09112">
    <property type="taxonomic scope" value="Archaea"/>
</dbReference>
<accession>E7QX66</accession>
<dbReference type="PATRIC" id="fig|797209.4.peg.3330"/>
<keyword evidence="1" id="KW-0812">Transmembrane</keyword>
<dbReference type="STRING" id="797209.GCA_000376445_03035"/>
<organism evidence="2 4">
    <name type="scientific">Haladaptatus paucihalophilus DX253</name>
    <dbReference type="NCBI Taxonomy" id="797209"/>
    <lineage>
        <taxon>Archaea</taxon>
        <taxon>Methanobacteriati</taxon>
        <taxon>Methanobacteriota</taxon>
        <taxon>Stenosarchaea group</taxon>
        <taxon>Halobacteria</taxon>
        <taxon>Halobacteriales</taxon>
        <taxon>Haladaptataceae</taxon>
        <taxon>Haladaptatus</taxon>
    </lineage>
</organism>
<keyword evidence="5" id="KW-1185">Reference proteome</keyword>
<dbReference type="EMBL" id="FRAN01000001">
    <property type="protein sequence ID" value="SHK24459.1"/>
    <property type="molecule type" value="Genomic_DNA"/>
</dbReference>